<keyword evidence="2" id="KW-1185">Reference proteome</keyword>
<dbReference type="GO" id="GO:0008168">
    <property type="term" value="F:methyltransferase activity"/>
    <property type="evidence" value="ECO:0007669"/>
    <property type="project" value="UniProtKB-KW"/>
</dbReference>
<dbReference type="PANTHER" id="PTHR43167:SF1">
    <property type="entry name" value="PUTATIVE (AFU_ORTHOLOGUE AFUA_6G01830)-RELATED"/>
    <property type="match status" value="1"/>
</dbReference>
<dbReference type="SUPFAM" id="SSF53335">
    <property type="entry name" value="S-adenosyl-L-methionine-dependent methyltransferases"/>
    <property type="match status" value="1"/>
</dbReference>
<dbReference type="OrthoDB" id="484536at2"/>
<comment type="caution">
    <text evidence="1">The sequence shown here is derived from an EMBL/GenBank/DDBJ whole genome shotgun (WGS) entry which is preliminary data.</text>
</comment>
<accession>A0A3A9YPI5</accession>
<evidence type="ECO:0000313" key="2">
    <source>
        <dbReference type="Proteomes" id="UP000272474"/>
    </source>
</evidence>
<dbReference type="RefSeq" id="WP_120684139.1">
    <property type="nucleotide sequence ID" value="NZ_RBAL01000021.1"/>
</dbReference>
<dbReference type="Pfam" id="PF13578">
    <property type="entry name" value="Methyltransf_24"/>
    <property type="match status" value="1"/>
</dbReference>
<name>A0A3A9YPI5_9ACTN</name>
<organism evidence="1 2">
    <name type="scientific">Streptomyces hoynatensis</name>
    <dbReference type="NCBI Taxonomy" id="1141874"/>
    <lineage>
        <taxon>Bacteria</taxon>
        <taxon>Bacillati</taxon>
        <taxon>Actinomycetota</taxon>
        <taxon>Actinomycetes</taxon>
        <taxon>Kitasatosporales</taxon>
        <taxon>Streptomycetaceae</taxon>
        <taxon>Streptomyces</taxon>
    </lineage>
</organism>
<dbReference type="EMBL" id="RBAL01000021">
    <property type="protein sequence ID" value="RKN37913.1"/>
    <property type="molecule type" value="Genomic_DNA"/>
</dbReference>
<sequence length="194" mass="20526">MSLHGTDAYLYVRDLPPLVARAVKVAREQGFAYSCRPEEGRLLHALAGGAPARIGETGTGCGVGLAWLATAAGPNVRLVSVERDPLLAGLAREIFAHDPRVQVVCGEWREICGYGPFDLLVLDGGGGGKSGDEPADPGELLVPGGTVVIDDFTPGRAEADPARRYWLEHPALRAVELRLAGDLSTLVGVRRPAR</sequence>
<dbReference type="AlphaFoldDB" id="A0A3A9YPI5"/>
<dbReference type="GO" id="GO:0032259">
    <property type="term" value="P:methylation"/>
    <property type="evidence" value="ECO:0007669"/>
    <property type="project" value="UniProtKB-KW"/>
</dbReference>
<keyword evidence="1" id="KW-0808">Transferase</keyword>
<keyword evidence="1" id="KW-0489">Methyltransferase</keyword>
<reference evidence="1 2" key="1">
    <citation type="journal article" date="2014" name="Int. J. Syst. Evol. Microbiol.">
        <title>Streptomyces hoynatensis sp. nov., isolated from deep marine sediment.</title>
        <authorList>
            <person name="Veyisoglu A."/>
            <person name="Sahin N."/>
        </authorList>
    </citation>
    <scope>NUCLEOTIDE SEQUENCE [LARGE SCALE GENOMIC DNA]</scope>
    <source>
        <strain evidence="1 2">KCTC 29097</strain>
    </source>
</reference>
<gene>
    <name evidence="1" type="ORF">D7294_26475</name>
</gene>
<proteinExistence type="predicted"/>
<dbReference type="Gene3D" id="3.40.50.150">
    <property type="entry name" value="Vaccinia Virus protein VP39"/>
    <property type="match status" value="1"/>
</dbReference>
<dbReference type="Proteomes" id="UP000272474">
    <property type="component" value="Unassembled WGS sequence"/>
</dbReference>
<dbReference type="InterPro" id="IPR029063">
    <property type="entry name" value="SAM-dependent_MTases_sf"/>
</dbReference>
<dbReference type="PANTHER" id="PTHR43167">
    <property type="entry name" value="PUTATIVE (AFU_ORTHOLOGUE AFUA_6G01830)-RELATED"/>
    <property type="match status" value="1"/>
</dbReference>
<evidence type="ECO:0000313" key="1">
    <source>
        <dbReference type="EMBL" id="RKN37913.1"/>
    </source>
</evidence>
<protein>
    <submittedName>
        <fullName evidence="1">SAM-dependent methyltransferase</fullName>
    </submittedName>
</protein>